<evidence type="ECO:0000256" key="10">
    <source>
        <dbReference type="SAM" id="Coils"/>
    </source>
</evidence>
<keyword evidence="10" id="KW-0175">Coiled coil</keyword>
<dbReference type="InterPro" id="IPR009057">
    <property type="entry name" value="Homeodomain-like_sf"/>
</dbReference>
<comment type="similarity">
    <text evidence="2">Belongs to the HD-ZIP homeobox family. Class II subfamily.</text>
</comment>
<dbReference type="GO" id="GO:0000981">
    <property type="term" value="F:DNA-binding transcription factor activity, RNA polymerase II-specific"/>
    <property type="evidence" value="ECO:0007669"/>
    <property type="project" value="InterPro"/>
</dbReference>
<protein>
    <submittedName>
        <fullName evidence="13">Homeobox-leucine zipper HAT14-like protein</fullName>
    </submittedName>
</protein>
<evidence type="ECO:0000256" key="5">
    <source>
        <dbReference type="ARBA" id="ARBA00023155"/>
    </source>
</evidence>
<comment type="subcellular location">
    <subcellularLocation>
        <location evidence="1 8 9">Nucleus</location>
    </subcellularLocation>
</comment>
<dbReference type="Pfam" id="PF04618">
    <property type="entry name" value="HD-ZIP_N"/>
    <property type="match status" value="1"/>
</dbReference>
<organism evidence="13 14">
    <name type="scientific">Gossypium arboreum</name>
    <name type="common">Tree cotton</name>
    <name type="synonym">Gossypium nanking</name>
    <dbReference type="NCBI Taxonomy" id="29729"/>
    <lineage>
        <taxon>Eukaryota</taxon>
        <taxon>Viridiplantae</taxon>
        <taxon>Streptophyta</taxon>
        <taxon>Embryophyta</taxon>
        <taxon>Tracheophyta</taxon>
        <taxon>Spermatophyta</taxon>
        <taxon>Magnoliopsida</taxon>
        <taxon>eudicotyledons</taxon>
        <taxon>Gunneridae</taxon>
        <taxon>Pentapetalae</taxon>
        <taxon>rosids</taxon>
        <taxon>malvids</taxon>
        <taxon>Malvales</taxon>
        <taxon>Malvaceae</taxon>
        <taxon>Malvoideae</taxon>
        <taxon>Gossypium</taxon>
    </lineage>
</organism>
<keyword evidence="14" id="KW-1185">Reference proteome</keyword>
<dbReference type="PROSITE" id="PS00027">
    <property type="entry name" value="HOMEOBOX_1"/>
    <property type="match status" value="1"/>
</dbReference>
<keyword evidence="5 8" id="KW-0371">Homeobox</keyword>
<feature type="region of interest" description="Disordered" evidence="11">
    <location>
        <begin position="268"/>
        <end position="292"/>
    </location>
</feature>
<dbReference type="Pfam" id="PF02183">
    <property type="entry name" value="HALZ"/>
    <property type="match status" value="1"/>
</dbReference>
<accession>A0A0B0PXN1</accession>
<keyword evidence="4 8" id="KW-0238">DNA-binding</keyword>
<keyword evidence="3" id="KW-0805">Transcription regulation</keyword>
<evidence type="ECO:0000259" key="12">
    <source>
        <dbReference type="PROSITE" id="PS50071"/>
    </source>
</evidence>
<dbReference type="InterPro" id="IPR003106">
    <property type="entry name" value="Leu_zip_homeo"/>
</dbReference>
<dbReference type="EMBL" id="KN450828">
    <property type="protein sequence ID" value="KHG29622.1"/>
    <property type="molecule type" value="Genomic_DNA"/>
</dbReference>
<name>A0A0B0PXN1_GOSAR</name>
<gene>
    <name evidence="13" type="ORF">F383_15340</name>
</gene>
<dbReference type="CDD" id="cd14686">
    <property type="entry name" value="bZIP"/>
    <property type="match status" value="1"/>
</dbReference>
<dbReference type="InterPro" id="IPR017970">
    <property type="entry name" value="Homeobox_CS"/>
</dbReference>
<feature type="region of interest" description="Disordered" evidence="11">
    <location>
        <begin position="364"/>
        <end position="404"/>
    </location>
</feature>
<sequence>MVSAVDNFDTRFFSTKKISVILDDDNFLLWRQQVLLAIKTYKLQRFLDSRTVPPRATLPDADGIPQENSKFSRFEQQNSVLASWLLSFVSTTVLPHLIGMDTSAQIWNAIASLYGSKTTSRLMFFRRALHSQRKASCGAVISEREHVTAILNGLPPEYDSVITIITASHTPYTVQGVMTMLIDAEARHQIMILESPSLANVVTHQPPGSATNSDPPPAYRPSTVSHGLGRGRSSSSRIQCQLCGKIGHLLSSKDLGFCMGLGNGFKSQENGDDAFEGKNSTDGDEKRVSSDPPLQLDLLPFSPVPRPQSSSQLRLPWLTDNQTDPWEGLGRGLDVNRLPLVAVADEAEEKAAVSSPNSAVSMDFGIRNGSRRGKKEVEVEAVETERTSTRASDDEDNGSTRKKLRLSKEQSAFLEESFKEHSTLNPKQKLALAKQLNLRPRQIEVWFQNRRARTKLKQTEVDCEYLKRCCETLAEENKRLQKELQELRALKTSQPFYMQLPATTLTMCPSCERVATASTTNASASTANAKTGGYTFFSSTSNT</sequence>
<feature type="DNA-binding region" description="Homeobox" evidence="8">
    <location>
        <begin position="399"/>
        <end position="458"/>
    </location>
</feature>
<evidence type="ECO:0000313" key="13">
    <source>
        <dbReference type="EMBL" id="KHG29622.1"/>
    </source>
</evidence>
<dbReference type="SMART" id="SM00389">
    <property type="entry name" value="HOX"/>
    <property type="match status" value="1"/>
</dbReference>
<keyword evidence="7 8" id="KW-0539">Nucleus</keyword>
<dbReference type="PANTHER" id="PTHR45714:SF39">
    <property type="entry name" value="HOMEOBOX-LEUCINE ZIPPER PROTEIN HAT14"/>
    <property type="match status" value="1"/>
</dbReference>
<dbReference type="PANTHER" id="PTHR45714">
    <property type="entry name" value="HOMEOBOX-LEUCINE ZIPPER PROTEIN HAT14"/>
    <property type="match status" value="1"/>
</dbReference>
<dbReference type="SMART" id="SM00340">
    <property type="entry name" value="HALZ"/>
    <property type="match status" value="1"/>
</dbReference>
<feature type="compositionally biased region" description="Polar residues" evidence="11">
    <location>
        <begin position="201"/>
        <end position="213"/>
    </location>
</feature>
<evidence type="ECO:0000256" key="9">
    <source>
        <dbReference type="RuleBase" id="RU000682"/>
    </source>
</evidence>
<dbReference type="Pfam" id="PF00046">
    <property type="entry name" value="Homeodomain"/>
    <property type="match status" value="1"/>
</dbReference>
<evidence type="ECO:0000256" key="11">
    <source>
        <dbReference type="SAM" id="MobiDB-lite"/>
    </source>
</evidence>
<dbReference type="AlphaFoldDB" id="A0A0B0PXN1"/>
<dbReference type="CDD" id="cd00086">
    <property type="entry name" value="homeodomain"/>
    <property type="match status" value="1"/>
</dbReference>
<evidence type="ECO:0000313" key="14">
    <source>
        <dbReference type="Proteomes" id="UP000032142"/>
    </source>
</evidence>
<feature type="compositionally biased region" description="Basic and acidic residues" evidence="11">
    <location>
        <begin position="275"/>
        <end position="289"/>
    </location>
</feature>
<dbReference type="InterPro" id="IPR001356">
    <property type="entry name" value="HD"/>
</dbReference>
<feature type="coiled-coil region" evidence="10">
    <location>
        <begin position="463"/>
        <end position="493"/>
    </location>
</feature>
<proteinExistence type="inferred from homology"/>
<dbReference type="GO" id="GO:0005634">
    <property type="term" value="C:nucleus"/>
    <property type="evidence" value="ECO:0007669"/>
    <property type="project" value="UniProtKB-SubCell"/>
</dbReference>
<evidence type="ECO:0000256" key="4">
    <source>
        <dbReference type="ARBA" id="ARBA00023125"/>
    </source>
</evidence>
<evidence type="ECO:0000256" key="1">
    <source>
        <dbReference type="ARBA" id="ARBA00004123"/>
    </source>
</evidence>
<dbReference type="SUPFAM" id="SSF46689">
    <property type="entry name" value="Homeodomain-like"/>
    <property type="match status" value="1"/>
</dbReference>
<dbReference type="Gene3D" id="1.10.10.60">
    <property type="entry name" value="Homeodomain-like"/>
    <property type="match status" value="1"/>
</dbReference>
<dbReference type="InterPro" id="IPR050762">
    <property type="entry name" value="HD-ZIP_Homeobox_LZ_Class_II"/>
</dbReference>
<dbReference type="PROSITE" id="PS50071">
    <property type="entry name" value="HOMEOBOX_2"/>
    <property type="match status" value="1"/>
</dbReference>
<evidence type="ECO:0000256" key="6">
    <source>
        <dbReference type="ARBA" id="ARBA00023163"/>
    </source>
</evidence>
<feature type="region of interest" description="Disordered" evidence="11">
    <location>
        <begin position="201"/>
        <end position="232"/>
    </location>
</feature>
<dbReference type="FunFam" id="1.10.10.60:FF:000577">
    <property type="entry name" value="Homeobox-leucine zipper protein 18"/>
    <property type="match status" value="1"/>
</dbReference>
<dbReference type="Proteomes" id="UP000032142">
    <property type="component" value="Unassembled WGS sequence"/>
</dbReference>
<evidence type="ECO:0000256" key="2">
    <source>
        <dbReference type="ARBA" id="ARBA00006074"/>
    </source>
</evidence>
<feature type="domain" description="Homeobox" evidence="12">
    <location>
        <begin position="397"/>
        <end position="457"/>
    </location>
</feature>
<reference evidence="14" key="1">
    <citation type="submission" date="2014-09" db="EMBL/GenBank/DDBJ databases">
        <authorList>
            <person name="Mudge J."/>
            <person name="Ramaraj T."/>
            <person name="Lindquist I.E."/>
            <person name="Bharti A.K."/>
            <person name="Sundararajan A."/>
            <person name="Cameron C.T."/>
            <person name="Woodward J.E."/>
            <person name="May G.D."/>
            <person name="Brubaker C."/>
            <person name="Broadhvest J."/>
            <person name="Wilkins T.A."/>
        </authorList>
    </citation>
    <scope>NUCLEOTIDE SEQUENCE</scope>
    <source>
        <strain evidence="14">cv. AKA8401</strain>
    </source>
</reference>
<evidence type="ECO:0000256" key="7">
    <source>
        <dbReference type="ARBA" id="ARBA00023242"/>
    </source>
</evidence>
<feature type="compositionally biased region" description="Basic and acidic residues" evidence="11">
    <location>
        <begin position="375"/>
        <end position="392"/>
    </location>
</feature>
<dbReference type="GO" id="GO:0043565">
    <property type="term" value="F:sequence-specific DNA binding"/>
    <property type="evidence" value="ECO:0007669"/>
    <property type="project" value="InterPro"/>
</dbReference>
<keyword evidence="6" id="KW-0804">Transcription</keyword>
<evidence type="ECO:0000256" key="8">
    <source>
        <dbReference type="PROSITE-ProRule" id="PRU00108"/>
    </source>
</evidence>
<evidence type="ECO:0000256" key="3">
    <source>
        <dbReference type="ARBA" id="ARBA00023015"/>
    </source>
</evidence>
<dbReference type="InterPro" id="IPR006712">
    <property type="entry name" value="HD-ZIP_N"/>
</dbReference>